<dbReference type="AlphaFoldDB" id="A0A318LQ52"/>
<organism evidence="2 3">
    <name type="scientific">Prauserella flavalba</name>
    <dbReference type="NCBI Taxonomy" id="1477506"/>
    <lineage>
        <taxon>Bacteria</taxon>
        <taxon>Bacillati</taxon>
        <taxon>Actinomycetota</taxon>
        <taxon>Actinomycetes</taxon>
        <taxon>Pseudonocardiales</taxon>
        <taxon>Pseudonocardiaceae</taxon>
        <taxon>Prauserella</taxon>
    </lineage>
</organism>
<keyword evidence="3" id="KW-1185">Reference proteome</keyword>
<comment type="caution">
    <text evidence="2">The sequence shown here is derived from an EMBL/GenBank/DDBJ whole genome shotgun (WGS) entry which is preliminary data.</text>
</comment>
<evidence type="ECO:0000256" key="1">
    <source>
        <dbReference type="SAM" id="Phobius"/>
    </source>
</evidence>
<accession>A0A318LQ52</accession>
<protein>
    <submittedName>
        <fullName evidence="2">Uncharacterized protein</fullName>
    </submittedName>
</protein>
<evidence type="ECO:0000313" key="2">
    <source>
        <dbReference type="EMBL" id="PXY36653.1"/>
    </source>
</evidence>
<dbReference type="Proteomes" id="UP000247892">
    <property type="component" value="Unassembled WGS sequence"/>
</dbReference>
<sequence>MTTTLNRARTVCRAAFVTTLLVFLALATILVGTQLAGVVLMRPGWVSWASQALLTPSITAAVVFGLVAFISGYLMPKTSQGTES</sequence>
<feature type="transmembrane region" description="Helical" evidence="1">
    <location>
        <begin position="12"/>
        <end position="33"/>
    </location>
</feature>
<dbReference type="EMBL" id="MASU01000005">
    <property type="protein sequence ID" value="PXY36653.1"/>
    <property type="molecule type" value="Genomic_DNA"/>
</dbReference>
<keyword evidence="1" id="KW-0472">Membrane</keyword>
<name>A0A318LQ52_9PSEU</name>
<dbReference type="RefSeq" id="WP_110336736.1">
    <property type="nucleotide sequence ID" value="NZ_JBHVKT010000111.1"/>
</dbReference>
<dbReference type="OrthoDB" id="3701188at2"/>
<reference evidence="2 3" key="1">
    <citation type="submission" date="2016-07" db="EMBL/GenBank/DDBJ databases">
        <title>Draft genome sequence of Prauserella sp. YIM 121212, isolated from alkaline soil.</title>
        <authorList>
            <person name="Ruckert C."/>
            <person name="Albersmeier A."/>
            <person name="Jiang C.-L."/>
            <person name="Jiang Y."/>
            <person name="Kalinowski J."/>
            <person name="Schneider O."/>
            <person name="Winkler A."/>
            <person name="Zotchev S.B."/>
        </authorList>
    </citation>
    <scope>NUCLEOTIDE SEQUENCE [LARGE SCALE GENOMIC DNA]</scope>
    <source>
        <strain evidence="2 3">YIM 121212</strain>
    </source>
</reference>
<proteinExistence type="predicted"/>
<evidence type="ECO:0000313" key="3">
    <source>
        <dbReference type="Proteomes" id="UP000247892"/>
    </source>
</evidence>
<feature type="transmembrane region" description="Helical" evidence="1">
    <location>
        <begin position="53"/>
        <end position="75"/>
    </location>
</feature>
<gene>
    <name evidence="2" type="ORF">BA062_14905</name>
</gene>
<keyword evidence="1" id="KW-1133">Transmembrane helix</keyword>
<keyword evidence="1" id="KW-0812">Transmembrane</keyword>